<dbReference type="EMBL" id="LLXH01001762">
    <property type="protein sequence ID" value="PKC57655.1"/>
    <property type="molecule type" value="Genomic_DNA"/>
</dbReference>
<dbReference type="AlphaFoldDB" id="A0A2I1F747"/>
<evidence type="ECO:0008006" key="5">
    <source>
        <dbReference type="Google" id="ProtNLM"/>
    </source>
</evidence>
<evidence type="ECO:0000313" key="1">
    <source>
        <dbReference type="EMBL" id="PKC02821.1"/>
    </source>
</evidence>
<dbReference type="OrthoDB" id="2351154at2759"/>
<organism evidence="1 4">
    <name type="scientific">Rhizophagus irregularis</name>
    <dbReference type="NCBI Taxonomy" id="588596"/>
    <lineage>
        <taxon>Eukaryota</taxon>
        <taxon>Fungi</taxon>
        <taxon>Fungi incertae sedis</taxon>
        <taxon>Mucoromycota</taxon>
        <taxon>Glomeromycotina</taxon>
        <taxon>Glomeromycetes</taxon>
        <taxon>Glomerales</taxon>
        <taxon>Glomeraceae</taxon>
        <taxon>Rhizophagus</taxon>
    </lineage>
</organism>
<dbReference type="Proteomes" id="UP000232722">
    <property type="component" value="Unassembled WGS sequence"/>
</dbReference>
<evidence type="ECO:0000313" key="4">
    <source>
        <dbReference type="Proteomes" id="UP000232722"/>
    </source>
</evidence>
<gene>
    <name evidence="2" type="ORF">RhiirA1_472170</name>
    <name evidence="1" type="ORF">RhiirA5_424680</name>
</gene>
<reference evidence="1 4" key="1">
    <citation type="submission" date="2016-04" db="EMBL/GenBank/DDBJ databases">
        <title>Genome analyses suggest a sexual origin of heterokaryosis in a supposedly ancient asexual fungus.</title>
        <authorList>
            <person name="Ropars J."/>
            <person name="Sedzielewska K."/>
            <person name="Noel J."/>
            <person name="Charron P."/>
            <person name="Farinelli L."/>
            <person name="Marton T."/>
            <person name="Kruger M."/>
            <person name="Pelin A."/>
            <person name="Brachmann A."/>
            <person name="Corradi N."/>
        </authorList>
    </citation>
    <scope>NUCLEOTIDE SEQUENCE [LARGE SCALE GENOMIC DNA]</scope>
    <source>
        <strain evidence="1 4">A5</strain>
    </source>
</reference>
<dbReference type="VEuPathDB" id="FungiDB:RhiirFUN_013835"/>
<dbReference type="VEuPathDB" id="FungiDB:RhiirA1_472170"/>
<dbReference type="EMBL" id="LLXJ01001307">
    <property type="protein sequence ID" value="PKC02821.1"/>
    <property type="molecule type" value="Genomic_DNA"/>
</dbReference>
<sequence>MPLPSLPDECFNNVLSFLNRCTLHKCLLVNRYYCKHSIPIIWRNPFKWSCINGFLLINTLLKCLNEDEISSLIPYGINISHQPPLFEYEKFVRKFDHCNCVIGILEWLKFELIVLPTFQQDIIIQKLIDIIYHMFMRARSNLKEFVIFMDYGSYDLPNISTFTTYNPGITNLRSLKLEIISYSIKSQNIIEFLRTLSKVCNGIIRFKIWLLQIRNEILLPILDIIKSQPINNLSICYTITHNIEDISKTIIYTSKFRSKTLKRLTFDRISFKGVDFLLISKLKNLEYLKMFYCNNFTIKHCEDLSKREFHLKGLTWLHNTDNYDLLQVIVMINSLCCEALVELYSNVATIETVKIMKKSCPNINILRLSGSLYHLIIPLICDLTPLKTLDILVEIEVDNQVLLKSLGDYLKSVENLSFNFDFYCINLLKYFEYFTNNCKANLKKLSINLHNNNLSRKDFLKCIDNYQRVHNSLKILEIKQHEFYWSKEEREIIRSLENQGVCLKKLGD</sequence>
<protein>
    <recommendedName>
        <fullName evidence="5">F-box domain-containing protein</fullName>
    </recommendedName>
</protein>
<dbReference type="Proteomes" id="UP000232688">
    <property type="component" value="Unassembled WGS sequence"/>
</dbReference>
<reference evidence="1 4" key="2">
    <citation type="submission" date="2017-09" db="EMBL/GenBank/DDBJ databases">
        <title>Extensive intraspecific genome diversity in a model arbuscular mycorrhizal fungus.</title>
        <authorList>
            <person name="Chen E.C."/>
            <person name="Morin E."/>
            <person name="Beaudet D."/>
            <person name="Noel J."/>
            <person name="Ndikumana S."/>
            <person name="Charron P."/>
            <person name="St-Onge C."/>
            <person name="Giorgi J."/>
            <person name="Grigoriev I.V."/>
            <person name="Roux C."/>
            <person name="Martin F.M."/>
            <person name="Corradi N."/>
        </authorList>
    </citation>
    <scope>NUCLEOTIDE SEQUENCE [LARGE SCALE GENOMIC DNA]</scope>
    <source>
        <strain evidence="1 4">A5</strain>
    </source>
</reference>
<dbReference type="SUPFAM" id="SSF52047">
    <property type="entry name" value="RNI-like"/>
    <property type="match status" value="1"/>
</dbReference>
<comment type="caution">
    <text evidence="1">The sequence shown here is derived from an EMBL/GenBank/DDBJ whole genome shotgun (WGS) entry which is preliminary data.</text>
</comment>
<evidence type="ECO:0000313" key="3">
    <source>
        <dbReference type="Proteomes" id="UP000232688"/>
    </source>
</evidence>
<reference evidence="2 3" key="4">
    <citation type="submission" date="2017-10" db="EMBL/GenBank/DDBJ databases">
        <title>Genome analyses suggest a sexual origin of heterokaryosis in a supposedly ancient asexual fungus.</title>
        <authorList>
            <person name="Corradi N."/>
            <person name="Sedzielewska K."/>
            <person name="Noel J."/>
            <person name="Charron P."/>
            <person name="Farinelli L."/>
            <person name="Marton T."/>
            <person name="Kruger M."/>
            <person name="Pelin A."/>
            <person name="Brachmann A."/>
            <person name="Corradi N."/>
        </authorList>
    </citation>
    <scope>NUCLEOTIDE SEQUENCE [LARGE SCALE GENOMIC DNA]</scope>
    <source>
        <strain evidence="2 3">A1</strain>
    </source>
</reference>
<evidence type="ECO:0000313" key="2">
    <source>
        <dbReference type="EMBL" id="PKC57655.1"/>
    </source>
</evidence>
<reference evidence="2 3" key="3">
    <citation type="submission" date="2017-10" db="EMBL/GenBank/DDBJ databases">
        <title>Extensive intraspecific genome diversity in a model arbuscular mycorrhizal fungus.</title>
        <authorList>
            <person name="Chen E.C.H."/>
            <person name="Morin E."/>
            <person name="Baudet D."/>
            <person name="Noel J."/>
            <person name="Ndikumana S."/>
            <person name="Charron P."/>
            <person name="St-Onge C."/>
            <person name="Giorgi J."/>
            <person name="Grigoriev I.V."/>
            <person name="Roux C."/>
            <person name="Martin F.M."/>
            <person name="Corradi N."/>
        </authorList>
    </citation>
    <scope>NUCLEOTIDE SEQUENCE [LARGE SCALE GENOMIC DNA]</scope>
    <source>
        <strain evidence="2 3">A1</strain>
    </source>
</reference>
<name>A0A2I1F747_9GLOM</name>
<dbReference type="VEuPathDB" id="FungiDB:FUN_015836"/>
<proteinExistence type="predicted"/>
<accession>A0A2I1F747</accession>